<dbReference type="InterPro" id="IPR051024">
    <property type="entry name" value="GlcNAc_Chitin_IntDeg"/>
</dbReference>
<dbReference type="Pfam" id="PF03067">
    <property type="entry name" value="LPMO_10"/>
    <property type="match status" value="1"/>
</dbReference>
<evidence type="ECO:0000313" key="4">
    <source>
        <dbReference type="EMBL" id="NKY21361.1"/>
    </source>
</evidence>
<name>A0A7X6KSA6_9CELL</name>
<dbReference type="CDD" id="cd21177">
    <property type="entry name" value="LPMO_AA10"/>
    <property type="match status" value="1"/>
</dbReference>
<accession>A0A7X6KSA6</accession>
<dbReference type="SUPFAM" id="SSF81296">
    <property type="entry name" value="E set domains"/>
    <property type="match status" value="1"/>
</dbReference>
<dbReference type="RefSeq" id="WP_168628463.1">
    <property type="nucleotide sequence ID" value="NZ_BONL01000037.1"/>
</dbReference>
<evidence type="ECO:0000256" key="1">
    <source>
        <dbReference type="ARBA" id="ARBA00022729"/>
    </source>
</evidence>
<gene>
    <name evidence="4" type="ORF">HGA03_01630</name>
</gene>
<dbReference type="AlphaFoldDB" id="A0A7X6KSA6"/>
<dbReference type="PANTHER" id="PTHR34823">
    <property type="entry name" value="GLCNAC-BINDING PROTEIN A"/>
    <property type="match status" value="1"/>
</dbReference>
<reference evidence="4 5" key="1">
    <citation type="submission" date="2020-04" db="EMBL/GenBank/DDBJ databases">
        <title>MicrobeNet Type strains.</title>
        <authorList>
            <person name="Nicholson A.C."/>
        </authorList>
    </citation>
    <scope>NUCLEOTIDE SEQUENCE [LARGE SCALE GENOMIC DNA]</scope>
    <source>
        <strain evidence="4 5">ATCC BAA-788</strain>
    </source>
</reference>
<dbReference type="EMBL" id="JAAXOX010000001">
    <property type="protein sequence ID" value="NKY21361.1"/>
    <property type="molecule type" value="Genomic_DNA"/>
</dbReference>
<dbReference type="Proteomes" id="UP000581206">
    <property type="component" value="Unassembled WGS sequence"/>
</dbReference>
<dbReference type="InterPro" id="IPR004302">
    <property type="entry name" value="Cellulose/chitin-bd_N"/>
</dbReference>
<evidence type="ECO:0000313" key="5">
    <source>
        <dbReference type="Proteomes" id="UP000581206"/>
    </source>
</evidence>
<feature type="signal peptide" evidence="2">
    <location>
        <begin position="1"/>
        <end position="27"/>
    </location>
</feature>
<proteinExistence type="predicted"/>
<protein>
    <submittedName>
        <fullName evidence="4">Chitin-binding protein</fullName>
    </submittedName>
</protein>
<sequence>MNRRHRISGAVAALAVAAGLGLASAPAAVSHAYIGGSGSQLTARAAMPGNTGLGAVQYEPQSIEGPKGFPAAGPADGMLASGGNTRFSELDQQSSTRWVKNQVTTDSVTVAWKYSALHATTKWEYYITKQGWNQNAPLSRSSLELIETVPYNGTLPVQGQTHTIDIPADRSGYHVIYAVWVVDNTANAFYNAIDVNIQR</sequence>
<dbReference type="InterPro" id="IPR014756">
    <property type="entry name" value="Ig_E-set"/>
</dbReference>
<feature type="chain" id="PRO_5031524310" evidence="2">
    <location>
        <begin position="28"/>
        <end position="199"/>
    </location>
</feature>
<feature type="domain" description="Chitin-binding type-4" evidence="3">
    <location>
        <begin position="54"/>
        <end position="195"/>
    </location>
</feature>
<evidence type="ECO:0000259" key="3">
    <source>
        <dbReference type="Pfam" id="PF03067"/>
    </source>
</evidence>
<dbReference type="PANTHER" id="PTHR34823:SF1">
    <property type="entry name" value="CHITIN-BINDING TYPE-4 DOMAIN-CONTAINING PROTEIN"/>
    <property type="match status" value="1"/>
</dbReference>
<keyword evidence="1 2" id="KW-0732">Signal</keyword>
<organism evidence="4 5">
    <name type="scientific">Cellulomonas denverensis</name>
    <dbReference type="NCBI Taxonomy" id="264297"/>
    <lineage>
        <taxon>Bacteria</taxon>
        <taxon>Bacillati</taxon>
        <taxon>Actinomycetota</taxon>
        <taxon>Actinomycetes</taxon>
        <taxon>Micrococcales</taxon>
        <taxon>Cellulomonadaceae</taxon>
        <taxon>Cellulomonas</taxon>
    </lineage>
</organism>
<evidence type="ECO:0000256" key="2">
    <source>
        <dbReference type="SAM" id="SignalP"/>
    </source>
</evidence>
<dbReference type="Gene3D" id="2.70.50.50">
    <property type="entry name" value="chitin-binding protein cbp21"/>
    <property type="match status" value="1"/>
</dbReference>
<comment type="caution">
    <text evidence="4">The sequence shown here is derived from an EMBL/GenBank/DDBJ whole genome shotgun (WGS) entry which is preliminary data.</text>
</comment>
<keyword evidence="5" id="KW-1185">Reference proteome</keyword>